<protein>
    <submittedName>
        <fullName evidence="2">Uncharacterized protein</fullName>
    </submittedName>
</protein>
<evidence type="ECO:0000313" key="3">
    <source>
        <dbReference type="Proteomes" id="UP000035054"/>
    </source>
</evidence>
<feature type="region of interest" description="Disordered" evidence="1">
    <location>
        <begin position="50"/>
        <end position="71"/>
    </location>
</feature>
<evidence type="ECO:0000256" key="1">
    <source>
        <dbReference type="SAM" id="MobiDB-lite"/>
    </source>
</evidence>
<organism evidence="2 3">
    <name type="scientific">Candidatus Synechococcus spongiarum 142</name>
    <dbReference type="NCBI Taxonomy" id="1608213"/>
    <lineage>
        <taxon>Bacteria</taxon>
        <taxon>Bacillati</taxon>
        <taxon>Cyanobacteriota</taxon>
        <taxon>Cyanophyceae</taxon>
        <taxon>Synechococcales</taxon>
        <taxon>Synechococcaceae</taxon>
        <taxon>Synechococcus</taxon>
    </lineage>
</organism>
<name>A0A6N3XBT2_9SYNE</name>
<accession>A0A6N3XBT2</accession>
<dbReference type="Proteomes" id="UP000035054">
    <property type="component" value="Unassembled WGS sequence"/>
</dbReference>
<sequence>MLKKKVVVHYLGVEQPTGDTSESVIVYLNKLIKSWPSSRGFTRQDLKKALKNEGTSEESQNHPAAALTSLP</sequence>
<comment type="caution">
    <text evidence="2">The sequence shown here is derived from an EMBL/GenBank/DDBJ whole genome shotgun (WGS) entry which is preliminary data.</text>
</comment>
<dbReference type="EMBL" id="JXUO01000232">
    <property type="protein sequence ID" value="KKZ13201.1"/>
    <property type="molecule type" value="Genomic_DNA"/>
</dbReference>
<gene>
    <name evidence="2" type="ORF">TH68_07055</name>
</gene>
<evidence type="ECO:0000313" key="2">
    <source>
        <dbReference type="EMBL" id="KKZ13201.1"/>
    </source>
</evidence>
<reference evidence="2 3" key="1">
    <citation type="submission" date="2015-01" db="EMBL/GenBank/DDBJ databases">
        <title>Lifestyle Evolution in Cyanobacterial Symbionts of Sponges.</title>
        <authorList>
            <person name="Burgsdorf I."/>
            <person name="Slaby B.M."/>
            <person name="Handley K.M."/>
            <person name="Haber M."/>
            <person name="Blom J."/>
            <person name="Marshall C.W."/>
            <person name="Gilbert J.A."/>
            <person name="Hentschel U."/>
            <person name="Steindler L."/>
        </authorList>
    </citation>
    <scope>NUCLEOTIDE SEQUENCE [LARGE SCALE GENOMIC DNA]</scope>
    <source>
        <strain evidence="2">142</strain>
    </source>
</reference>
<dbReference type="AlphaFoldDB" id="A0A6N3XBT2"/>
<proteinExistence type="predicted"/>